<organism evidence="2 3">
    <name type="scientific">Polarella glacialis</name>
    <name type="common">Dinoflagellate</name>
    <dbReference type="NCBI Taxonomy" id="89957"/>
    <lineage>
        <taxon>Eukaryota</taxon>
        <taxon>Sar</taxon>
        <taxon>Alveolata</taxon>
        <taxon>Dinophyceae</taxon>
        <taxon>Suessiales</taxon>
        <taxon>Suessiaceae</taxon>
        <taxon>Polarella</taxon>
    </lineage>
</organism>
<comment type="caution">
    <text evidence="2">The sequence shown here is derived from an EMBL/GenBank/DDBJ whole genome shotgun (WGS) entry which is preliminary data.</text>
</comment>
<feature type="non-terminal residue" evidence="2">
    <location>
        <position position="1"/>
    </location>
</feature>
<reference evidence="2" key="1">
    <citation type="submission" date="2021-02" db="EMBL/GenBank/DDBJ databases">
        <authorList>
            <person name="Dougan E. K."/>
            <person name="Rhodes N."/>
            <person name="Thang M."/>
            <person name="Chan C."/>
        </authorList>
    </citation>
    <scope>NUCLEOTIDE SEQUENCE</scope>
</reference>
<dbReference type="PANTHER" id="PTHR48191:SF2">
    <property type="entry name" value="PROTEIN HHL1, CHLOROPLASTIC"/>
    <property type="match status" value="1"/>
</dbReference>
<dbReference type="EMBL" id="CAJNNW010023371">
    <property type="protein sequence ID" value="CAE8670594.1"/>
    <property type="molecule type" value="Genomic_DNA"/>
</dbReference>
<dbReference type="AlphaFoldDB" id="A0A813J6F6"/>
<keyword evidence="1" id="KW-1133">Transmembrane helix</keyword>
<dbReference type="Pfam" id="PF20133">
    <property type="entry name" value="HHL1-like"/>
    <property type="match status" value="1"/>
</dbReference>
<accession>A0A813J6F6</accession>
<evidence type="ECO:0000313" key="3">
    <source>
        <dbReference type="Proteomes" id="UP000626109"/>
    </source>
</evidence>
<dbReference type="PANTHER" id="PTHR48191">
    <property type="entry name" value="PROTEIN HHL1 CHLOROPLASTIC"/>
    <property type="match status" value="1"/>
</dbReference>
<dbReference type="Proteomes" id="UP000626109">
    <property type="component" value="Unassembled WGS sequence"/>
</dbReference>
<protein>
    <submittedName>
        <fullName evidence="2">Uncharacterized protein</fullName>
    </submittedName>
</protein>
<proteinExistence type="predicted"/>
<feature type="non-terminal residue" evidence="2">
    <location>
        <position position="272"/>
    </location>
</feature>
<sequence>LVVVMAQPSTMTMAPAAALSSAGAGRRPLRVLSAAVLIAGAGAALLAAVNFLVPSAMEVAFCGGGQASLRAPLLDLTGRVAMEVKSGRWQAGMPNVQEIARRRIKFPSLNNLKDQYFIIFSRSKKVKNWFPINIISGSEASKSLKSATDNDIAKGVGLNKLADFQIVKAIGMNIYKQADEVKKNAIQMHPRLAYADDLEYGFKEIANNTRFNENPGPYMALKEIRMVPAEAELRNILDEAGDAASNIGDNVGKAGVVVVAVAVVAVVAVVVV</sequence>
<evidence type="ECO:0000313" key="2">
    <source>
        <dbReference type="EMBL" id="CAE8670594.1"/>
    </source>
</evidence>
<feature type="transmembrane region" description="Helical" evidence="1">
    <location>
        <begin position="31"/>
        <end position="53"/>
    </location>
</feature>
<evidence type="ECO:0000256" key="1">
    <source>
        <dbReference type="SAM" id="Phobius"/>
    </source>
</evidence>
<feature type="transmembrane region" description="Helical" evidence="1">
    <location>
        <begin position="254"/>
        <end position="271"/>
    </location>
</feature>
<name>A0A813J6F6_POLGL</name>
<dbReference type="InterPro" id="IPR045388">
    <property type="entry name" value="HHL1-like"/>
</dbReference>
<gene>
    <name evidence="2" type="ORF">PGLA2088_LOCUS17508</name>
</gene>
<keyword evidence="1" id="KW-0812">Transmembrane</keyword>
<keyword evidence="1" id="KW-0472">Membrane</keyword>